<name>A0AAD9MQL7_9ANNE</name>
<dbReference type="InterPro" id="IPR038765">
    <property type="entry name" value="Papain-like_cys_pep_sf"/>
</dbReference>
<evidence type="ECO:0000256" key="6">
    <source>
        <dbReference type="ARBA" id="ARBA00022801"/>
    </source>
</evidence>
<dbReference type="EC" id="3.4.19.12" evidence="3"/>
<dbReference type="InterPro" id="IPR050164">
    <property type="entry name" value="Peptidase_C19"/>
</dbReference>
<dbReference type="GO" id="GO:0005829">
    <property type="term" value="C:cytosol"/>
    <property type="evidence" value="ECO:0007669"/>
    <property type="project" value="TreeGrafter"/>
</dbReference>
<evidence type="ECO:0000313" key="10">
    <source>
        <dbReference type="EMBL" id="KAK2141820.1"/>
    </source>
</evidence>
<keyword evidence="11" id="KW-1185">Reference proteome</keyword>
<dbReference type="InterPro" id="IPR028889">
    <property type="entry name" value="USP"/>
</dbReference>
<dbReference type="EMBL" id="JAODUP010001035">
    <property type="protein sequence ID" value="KAK2141820.1"/>
    <property type="molecule type" value="Genomic_DNA"/>
</dbReference>
<dbReference type="PROSITE" id="PS00972">
    <property type="entry name" value="USP_1"/>
    <property type="match status" value="1"/>
</dbReference>
<dbReference type="Pfam" id="PF00443">
    <property type="entry name" value="UCH"/>
    <property type="match status" value="1"/>
</dbReference>
<keyword evidence="4" id="KW-0645">Protease</keyword>
<evidence type="ECO:0000256" key="5">
    <source>
        <dbReference type="ARBA" id="ARBA00022786"/>
    </source>
</evidence>
<keyword evidence="6" id="KW-0378">Hydrolase</keyword>
<dbReference type="GO" id="GO:0004843">
    <property type="term" value="F:cysteine-type deubiquitinase activity"/>
    <property type="evidence" value="ECO:0007669"/>
    <property type="project" value="UniProtKB-EC"/>
</dbReference>
<keyword evidence="8" id="KW-0472">Membrane</keyword>
<gene>
    <name evidence="10" type="ORF">LSH36_1035g01016</name>
</gene>
<dbReference type="GO" id="GO:0016579">
    <property type="term" value="P:protein deubiquitination"/>
    <property type="evidence" value="ECO:0007669"/>
    <property type="project" value="InterPro"/>
</dbReference>
<evidence type="ECO:0000313" key="11">
    <source>
        <dbReference type="Proteomes" id="UP001208570"/>
    </source>
</evidence>
<keyword evidence="5" id="KW-0833">Ubl conjugation pathway</keyword>
<feature type="domain" description="USP" evidence="9">
    <location>
        <begin position="38"/>
        <end position="489"/>
    </location>
</feature>
<evidence type="ECO:0000256" key="8">
    <source>
        <dbReference type="SAM" id="Phobius"/>
    </source>
</evidence>
<comment type="catalytic activity">
    <reaction evidence="1">
        <text>Thiol-dependent hydrolysis of ester, thioester, amide, peptide and isopeptide bonds formed by the C-terminal Gly of ubiquitin (a 76-residue protein attached to proteins as an intracellular targeting signal).</text>
        <dbReference type="EC" id="3.4.19.12"/>
    </reaction>
</comment>
<keyword evidence="8" id="KW-0812">Transmembrane</keyword>
<organism evidence="10 11">
    <name type="scientific">Paralvinella palmiformis</name>
    <dbReference type="NCBI Taxonomy" id="53620"/>
    <lineage>
        <taxon>Eukaryota</taxon>
        <taxon>Metazoa</taxon>
        <taxon>Spiralia</taxon>
        <taxon>Lophotrochozoa</taxon>
        <taxon>Annelida</taxon>
        <taxon>Polychaeta</taxon>
        <taxon>Sedentaria</taxon>
        <taxon>Canalipalpata</taxon>
        <taxon>Terebellida</taxon>
        <taxon>Terebelliformia</taxon>
        <taxon>Alvinellidae</taxon>
        <taxon>Paralvinella</taxon>
    </lineage>
</organism>
<protein>
    <recommendedName>
        <fullName evidence="3">ubiquitinyl hydrolase 1</fullName>
        <ecNumber evidence="3">3.4.19.12</ecNumber>
    </recommendedName>
</protein>
<comment type="caution">
    <text evidence="10">The sequence shown here is derived from an EMBL/GenBank/DDBJ whole genome shotgun (WGS) entry which is preliminary data.</text>
</comment>
<comment type="similarity">
    <text evidence="2">Belongs to the peptidase C19 family.</text>
</comment>
<dbReference type="CDD" id="cd02662">
    <property type="entry name" value="Peptidase_C19F"/>
    <property type="match status" value="1"/>
</dbReference>
<accession>A0AAD9MQL7</accession>
<evidence type="ECO:0000256" key="4">
    <source>
        <dbReference type="ARBA" id="ARBA00022670"/>
    </source>
</evidence>
<keyword evidence="7" id="KW-0788">Thiol protease</keyword>
<evidence type="ECO:0000259" key="9">
    <source>
        <dbReference type="PROSITE" id="PS50235"/>
    </source>
</evidence>
<dbReference type="InterPro" id="IPR001394">
    <property type="entry name" value="Peptidase_C19_UCH"/>
</dbReference>
<dbReference type="Gene3D" id="3.90.70.10">
    <property type="entry name" value="Cysteine proteinases"/>
    <property type="match status" value="1"/>
</dbReference>
<dbReference type="GO" id="GO:0005634">
    <property type="term" value="C:nucleus"/>
    <property type="evidence" value="ECO:0007669"/>
    <property type="project" value="TreeGrafter"/>
</dbReference>
<proteinExistence type="inferred from homology"/>
<reference evidence="10" key="1">
    <citation type="journal article" date="2023" name="Mol. Biol. Evol.">
        <title>Third-Generation Sequencing Reveals the Adaptive Role of the Epigenome in Three Deep-Sea Polychaetes.</title>
        <authorList>
            <person name="Perez M."/>
            <person name="Aroh O."/>
            <person name="Sun Y."/>
            <person name="Lan Y."/>
            <person name="Juniper S.K."/>
            <person name="Young C.R."/>
            <person name="Angers B."/>
            <person name="Qian P.Y."/>
        </authorList>
    </citation>
    <scope>NUCLEOTIDE SEQUENCE</scope>
    <source>
        <strain evidence="10">P08H-3</strain>
    </source>
</reference>
<evidence type="ECO:0000256" key="2">
    <source>
        <dbReference type="ARBA" id="ARBA00009085"/>
    </source>
</evidence>
<evidence type="ECO:0000256" key="1">
    <source>
        <dbReference type="ARBA" id="ARBA00000707"/>
    </source>
</evidence>
<dbReference type="PROSITE" id="PS50235">
    <property type="entry name" value="USP_3"/>
    <property type="match status" value="1"/>
</dbReference>
<dbReference type="PANTHER" id="PTHR24006">
    <property type="entry name" value="UBIQUITIN CARBOXYL-TERMINAL HYDROLASE"/>
    <property type="match status" value="1"/>
</dbReference>
<dbReference type="AlphaFoldDB" id="A0AAD9MQL7"/>
<dbReference type="Proteomes" id="UP001208570">
    <property type="component" value="Unassembled WGS sequence"/>
</dbReference>
<evidence type="ECO:0000256" key="3">
    <source>
        <dbReference type="ARBA" id="ARBA00012759"/>
    </source>
</evidence>
<dbReference type="GO" id="GO:0006508">
    <property type="term" value="P:proteolysis"/>
    <property type="evidence" value="ECO:0007669"/>
    <property type="project" value="UniProtKB-KW"/>
</dbReference>
<feature type="transmembrane region" description="Helical" evidence="8">
    <location>
        <begin position="6"/>
        <end position="24"/>
    </location>
</feature>
<sequence length="489" mass="55192">MLKRHITLITTAAAAALVSVYVFFGPSSEKRKRKTTCPGLVNLGNTCFLNAILQALAPCSSVLQWIRDFLANKQDHAKYFASNMIKVLGVLNNDSIEYTDEYCPSDVFEALRARGWVITQDEQDAYEMFQILTQTLDEESTKYPAVLPLFDATELQDEKDKQRYQKTSDAINRMRTELPLLPKNESKYPLKGLLASQLQCLKCHYKYPVKYDSFDSLSLTLPTDFLGPLTLDQLLKKVVTPETVHDVDCVGCAKELGMDTEKPPKSTFIKKLTIGKLPQCLCLHIQRTVWMNSGVPMKRFDTVSFPEVLSMADYVYNENRDCKSMFLPLTNMMSRTRMYGGHNKNGITKFSSRPPVGVTSPTVTMPYSGPVTLLKALNYHNRTSMKGLSVETSIEPAEQSNSRVQRLAQAYSTETFSPINADHVYKLTSAVTHLGGVFSGHFVTYRRVPTQNGQRFPNTWLYTSDTVVKRSSLTEVLGTNAYLLFYEKI</sequence>
<dbReference type="SUPFAM" id="SSF54001">
    <property type="entry name" value="Cysteine proteinases"/>
    <property type="match status" value="1"/>
</dbReference>
<dbReference type="PANTHER" id="PTHR24006:SF888">
    <property type="entry name" value="UBIQUITIN CARBOXYL-TERMINAL HYDROLASE 30"/>
    <property type="match status" value="1"/>
</dbReference>
<evidence type="ECO:0000256" key="7">
    <source>
        <dbReference type="ARBA" id="ARBA00022807"/>
    </source>
</evidence>
<keyword evidence="8" id="KW-1133">Transmembrane helix</keyword>
<dbReference type="InterPro" id="IPR018200">
    <property type="entry name" value="USP_CS"/>
</dbReference>